<evidence type="ECO:0000313" key="4">
    <source>
        <dbReference type="Proteomes" id="UP000186437"/>
    </source>
</evidence>
<dbReference type="EMBL" id="UHEN01000001">
    <property type="protein sequence ID" value="SUN07423.1"/>
    <property type="molecule type" value="Genomic_DNA"/>
</dbReference>
<reference evidence="3 5" key="3">
    <citation type="submission" date="2018-06" db="EMBL/GenBank/DDBJ databases">
        <authorList>
            <consortium name="Pathogen Informatics"/>
            <person name="Doyle S."/>
        </authorList>
    </citation>
    <scope>NUCLEOTIDE SEQUENCE [LARGE SCALE GENOMIC DNA]</scope>
    <source>
        <strain evidence="3 5">NCTC12957</strain>
    </source>
</reference>
<feature type="transmembrane region" description="Helical" evidence="1">
    <location>
        <begin position="26"/>
        <end position="46"/>
    </location>
</feature>
<accession>A0A1Q8EEG5</accession>
<dbReference type="Proteomes" id="UP000186437">
    <property type="component" value="Unassembled WGS sequence"/>
</dbReference>
<protein>
    <submittedName>
        <fullName evidence="3">Membrane protein</fullName>
    </submittedName>
</protein>
<organism evidence="2 4">
    <name type="scientific">Streptococcus acidominimus</name>
    <dbReference type="NCBI Taxonomy" id="1326"/>
    <lineage>
        <taxon>Bacteria</taxon>
        <taxon>Bacillati</taxon>
        <taxon>Bacillota</taxon>
        <taxon>Bacilli</taxon>
        <taxon>Lactobacillales</taxon>
        <taxon>Streptococcaceae</taxon>
        <taxon>Streptococcus</taxon>
    </lineage>
</organism>
<name>A0A1Q8EEG5_STRAI</name>
<keyword evidence="1" id="KW-0812">Transmembrane</keyword>
<keyword evidence="1" id="KW-1133">Transmembrane helix</keyword>
<keyword evidence="4" id="KW-1185">Reference proteome</keyword>
<gene>
    <name evidence="2" type="ORF">BU200_03670</name>
    <name evidence="3" type="ORF">NCTC12957_01175</name>
</gene>
<evidence type="ECO:0000313" key="5">
    <source>
        <dbReference type="Proteomes" id="UP000255213"/>
    </source>
</evidence>
<evidence type="ECO:0000313" key="3">
    <source>
        <dbReference type="EMBL" id="SUN07423.1"/>
    </source>
</evidence>
<dbReference type="EMBL" id="MSJL01000011">
    <property type="protein sequence ID" value="OLF50163.1"/>
    <property type="molecule type" value="Genomic_DNA"/>
</dbReference>
<proteinExistence type="predicted"/>
<dbReference type="OrthoDB" id="2215070at2"/>
<dbReference type="Proteomes" id="UP000255213">
    <property type="component" value="Unassembled WGS sequence"/>
</dbReference>
<keyword evidence="1" id="KW-0472">Membrane</keyword>
<evidence type="ECO:0000313" key="2">
    <source>
        <dbReference type="EMBL" id="OLF50163.1"/>
    </source>
</evidence>
<reference evidence="4" key="1">
    <citation type="submission" date="2016-12" db="EMBL/GenBank/DDBJ databases">
        <authorList>
            <person name="Gulvik C.A."/>
        </authorList>
    </citation>
    <scope>NUCLEOTIDE SEQUENCE [LARGE SCALE GENOMIC DNA]</scope>
    <source>
        <strain evidence="4">ATCC 51725</strain>
    </source>
</reference>
<sequence>MERQQLDPLTEMVENKKKKRKSVLKIVLGIIGSLLAVIAIAGFFIYQNGNITGKWENPSLAAELRQIGIHQFQSGVDEFQINPEEFVGKSGLVLEIKDNKAVATLYASFNKESLLDSYNQMIENAYNEFLRETEQETEQEAEQYGLSKEAFLKQSFGDNYEAQMKALFPTPEQFEREFDDMMAKQMADNHGQYDRVSGKFSAVYFEGEVSPFTHSITVTKINSSSDVTSSGIDLKPGDVMIYHHSGDTLTFIGGEQYPFKIKN</sequence>
<dbReference type="AlphaFoldDB" id="A0A1Q8EEG5"/>
<evidence type="ECO:0000256" key="1">
    <source>
        <dbReference type="SAM" id="Phobius"/>
    </source>
</evidence>
<dbReference type="RefSeq" id="WP_075098881.1">
    <property type="nucleotide sequence ID" value="NZ_MSJL01000011.1"/>
</dbReference>
<reference evidence="2" key="2">
    <citation type="submission" date="2016-12" db="EMBL/GenBank/DDBJ databases">
        <authorList>
            <person name="Song W.-J."/>
            <person name="Kurnit D.M."/>
        </authorList>
    </citation>
    <scope>NUCLEOTIDE SEQUENCE [LARGE SCALE GENOMIC DNA]</scope>
    <source>
        <strain evidence="2">ATCC 51725</strain>
    </source>
</reference>